<evidence type="ECO:0000256" key="6">
    <source>
        <dbReference type="ARBA" id="ARBA00022553"/>
    </source>
</evidence>
<evidence type="ECO:0000256" key="14">
    <source>
        <dbReference type="PROSITE-ProRule" id="PRU00110"/>
    </source>
</evidence>
<accession>A0ABW1XNP3</accession>
<dbReference type="Gene3D" id="1.20.120.160">
    <property type="entry name" value="HPT domain"/>
    <property type="match status" value="1"/>
</dbReference>
<comment type="subcellular location">
    <subcellularLocation>
        <location evidence="2">Cell inner membrane</location>
        <topology evidence="2">Multi-pass membrane protein</topology>
    </subcellularLocation>
</comment>
<dbReference type="PRINTS" id="PR00344">
    <property type="entry name" value="BCTRLSENSOR"/>
</dbReference>
<dbReference type="PROSITE" id="PS50109">
    <property type="entry name" value="HIS_KIN"/>
    <property type="match status" value="1"/>
</dbReference>
<evidence type="ECO:0000256" key="7">
    <source>
        <dbReference type="ARBA" id="ARBA00022679"/>
    </source>
</evidence>
<dbReference type="SMART" id="SM00073">
    <property type="entry name" value="HPT"/>
    <property type="match status" value="1"/>
</dbReference>
<feature type="modified residue" description="Phosphohistidine" evidence="14">
    <location>
        <position position="789"/>
    </location>
</feature>
<dbReference type="PROSITE" id="PS50110">
    <property type="entry name" value="RESPONSE_REGULATORY"/>
    <property type="match status" value="1"/>
</dbReference>
<keyword evidence="12" id="KW-0902">Two-component regulatory system</keyword>
<dbReference type="Pfam" id="PF00512">
    <property type="entry name" value="HisKA"/>
    <property type="match status" value="1"/>
</dbReference>
<dbReference type="InterPro" id="IPR008207">
    <property type="entry name" value="Sig_transdc_His_kin_Hpt_dom"/>
</dbReference>
<evidence type="ECO:0000256" key="11">
    <source>
        <dbReference type="ARBA" id="ARBA00022989"/>
    </source>
</evidence>
<protein>
    <recommendedName>
        <fullName evidence="3">histidine kinase</fullName>
        <ecNumber evidence="3">2.7.13.3</ecNumber>
    </recommendedName>
</protein>
<name>A0ABW1XNP3_9ALTE</name>
<dbReference type="Pfam" id="PF00072">
    <property type="entry name" value="Response_reg"/>
    <property type="match status" value="1"/>
</dbReference>
<keyword evidence="10 19" id="KW-0547">Nucleotide-binding</keyword>
<dbReference type="InterPro" id="IPR003594">
    <property type="entry name" value="HATPase_dom"/>
</dbReference>
<organism evidence="19 20">
    <name type="scientific">Pseudobowmanella zhangzhouensis</name>
    <dbReference type="NCBI Taxonomy" id="1537679"/>
    <lineage>
        <taxon>Bacteria</taxon>
        <taxon>Pseudomonadati</taxon>
        <taxon>Pseudomonadota</taxon>
        <taxon>Gammaproteobacteria</taxon>
        <taxon>Alteromonadales</taxon>
        <taxon>Alteromonadaceae</taxon>
    </lineage>
</organism>
<comment type="catalytic activity">
    <reaction evidence="1">
        <text>ATP + protein L-histidine = ADP + protein N-phospho-L-histidine.</text>
        <dbReference type="EC" id="2.7.13.3"/>
    </reaction>
</comment>
<evidence type="ECO:0000313" key="20">
    <source>
        <dbReference type="Proteomes" id="UP001596364"/>
    </source>
</evidence>
<dbReference type="CDD" id="cd00088">
    <property type="entry name" value="HPT"/>
    <property type="match status" value="1"/>
</dbReference>
<keyword evidence="9" id="KW-0418">Kinase</keyword>
<dbReference type="RefSeq" id="WP_165490751.1">
    <property type="nucleotide sequence ID" value="NZ_JBHSUS010000001.1"/>
</dbReference>
<dbReference type="SUPFAM" id="SSF55785">
    <property type="entry name" value="PYP-like sensor domain (PAS domain)"/>
    <property type="match status" value="1"/>
</dbReference>
<evidence type="ECO:0000256" key="1">
    <source>
        <dbReference type="ARBA" id="ARBA00000085"/>
    </source>
</evidence>
<evidence type="ECO:0000259" key="16">
    <source>
        <dbReference type="PROSITE" id="PS50109"/>
    </source>
</evidence>
<sequence length="847" mass="96095">MQEVLATIACPAMFVSAKGELLASNPQFEQTFATDKLHELLLAEAKGLITSGLSCRIFTVEQQLRVLQSIPTGDDQFLITIQPTRESLLTRRYQAIVTAIELLPDALFISDSHHCIEIVNSRFRDLFTQFCRYGAKGRSLLELASFVLKSMPEQTKQRKAAIMRWLKRKLTTKRPFAVRFTHSDGKYLEYRDSVTPDGERVSMLIDESHFRALHLQLEQAFEQAQQLSRAKSQFLAAMSHEVKTPLNAIIGMLDLTLHDPQFAHNEYLHRIQSNSQHLLQLLNDVLDAAKLDAEKMVLASVDISLRAEMEELFSGFLGQARKRDAKLLLFVDPAAPSVIRADKSRLRQVLNNLISNGLKFNESPEPCIELRIDYEAANHAISFSVRDNGIGIAPEQHKKIFAGFEQGTLDIHGRYGGTGLGLHICQRICQLMGIELQLSSQLQKGSCFHFTLPLAGKPASLSKDISPNRLNGLEILCNDPAFIEQLNLYVNQYDVQLTSISSLPAQITDRQRVLFLPDTAPPAPELILQLNQLNAVVLYPTTPFDLSNLCPQLINMPLKWRDFLAMMLDYDHKAHSPRPIVNASEPLLNKRRILVVEDNPDNAYVICHQLKVLGQHANLAVNGTEAIHLFQHHTYDLVISDYQMPDITGAECIRRLRAIEHQQQRAHVIMVVLTADRTQACFDNSIKVGADDVLMKPLTLTSMMDFLMNSEGKWSQTQSVNHSHNLPGEMRVNESPYNIGALFRFTGDIAAEELREFMREFIRNMQHSFEELVAAVAHRKWADVERLAHSLKSSARAIGANQLQFEAEQLETICRENRPEDLRLLQWLEVKKQMERLLMVLRRDWEG</sequence>
<dbReference type="InterPro" id="IPR004358">
    <property type="entry name" value="Sig_transdc_His_kin-like_C"/>
</dbReference>
<evidence type="ECO:0000256" key="5">
    <source>
        <dbReference type="ARBA" id="ARBA00022519"/>
    </source>
</evidence>
<keyword evidence="11" id="KW-1133">Transmembrane helix</keyword>
<dbReference type="Pfam" id="PF01627">
    <property type="entry name" value="Hpt"/>
    <property type="match status" value="1"/>
</dbReference>
<evidence type="ECO:0000259" key="17">
    <source>
        <dbReference type="PROSITE" id="PS50110"/>
    </source>
</evidence>
<keyword evidence="4" id="KW-1003">Cell membrane</keyword>
<dbReference type="SUPFAM" id="SSF52172">
    <property type="entry name" value="CheY-like"/>
    <property type="match status" value="1"/>
</dbReference>
<dbReference type="SUPFAM" id="SSF55874">
    <property type="entry name" value="ATPase domain of HSP90 chaperone/DNA topoisomerase II/histidine kinase"/>
    <property type="match status" value="1"/>
</dbReference>
<feature type="domain" description="HPt" evidence="18">
    <location>
        <begin position="750"/>
        <end position="847"/>
    </location>
</feature>
<keyword evidence="8" id="KW-0812">Transmembrane</keyword>
<evidence type="ECO:0000256" key="2">
    <source>
        <dbReference type="ARBA" id="ARBA00004429"/>
    </source>
</evidence>
<dbReference type="SMART" id="SM00388">
    <property type="entry name" value="HisKA"/>
    <property type="match status" value="1"/>
</dbReference>
<feature type="domain" description="Histidine kinase" evidence="16">
    <location>
        <begin position="237"/>
        <end position="456"/>
    </location>
</feature>
<dbReference type="PANTHER" id="PTHR43047:SF64">
    <property type="entry name" value="HISTIDINE KINASE CONTAINING CHEY-HOMOLOGOUS RECEIVER DOMAIN AND PAS DOMAIN-RELATED"/>
    <property type="match status" value="1"/>
</dbReference>
<dbReference type="InterPro" id="IPR011006">
    <property type="entry name" value="CheY-like_superfamily"/>
</dbReference>
<evidence type="ECO:0000313" key="19">
    <source>
        <dbReference type="EMBL" id="MFC6441254.1"/>
    </source>
</evidence>
<evidence type="ECO:0000256" key="12">
    <source>
        <dbReference type="ARBA" id="ARBA00023012"/>
    </source>
</evidence>
<evidence type="ECO:0000256" key="9">
    <source>
        <dbReference type="ARBA" id="ARBA00022777"/>
    </source>
</evidence>
<feature type="domain" description="Response regulatory" evidence="17">
    <location>
        <begin position="592"/>
        <end position="711"/>
    </location>
</feature>
<dbReference type="GO" id="GO:0005524">
    <property type="term" value="F:ATP binding"/>
    <property type="evidence" value="ECO:0007669"/>
    <property type="project" value="UniProtKB-KW"/>
</dbReference>
<gene>
    <name evidence="19" type="ORF">ACFP85_13965</name>
</gene>
<dbReference type="CDD" id="cd17546">
    <property type="entry name" value="REC_hyHK_CKI1_RcsC-like"/>
    <property type="match status" value="1"/>
</dbReference>
<dbReference type="SMART" id="SM00448">
    <property type="entry name" value="REC"/>
    <property type="match status" value="1"/>
</dbReference>
<dbReference type="EMBL" id="JBHSUS010000001">
    <property type="protein sequence ID" value="MFC6441254.1"/>
    <property type="molecule type" value="Genomic_DNA"/>
</dbReference>
<dbReference type="PANTHER" id="PTHR43047">
    <property type="entry name" value="TWO-COMPONENT HISTIDINE PROTEIN KINASE"/>
    <property type="match status" value="1"/>
</dbReference>
<reference evidence="20" key="1">
    <citation type="journal article" date="2019" name="Int. J. Syst. Evol. Microbiol.">
        <title>The Global Catalogue of Microorganisms (GCM) 10K type strain sequencing project: providing services to taxonomists for standard genome sequencing and annotation.</title>
        <authorList>
            <consortium name="The Broad Institute Genomics Platform"/>
            <consortium name="The Broad Institute Genome Sequencing Center for Infectious Disease"/>
            <person name="Wu L."/>
            <person name="Ma J."/>
        </authorList>
    </citation>
    <scope>NUCLEOTIDE SEQUENCE [LARGE SCALE GENOMIC DNA]</scope>
    <source>
        <strain evidence="20">CGMCC 1.16031</strain>
    </source>
</reference>
<keyword evidence="10 19" id="KW-0067">ATP-binding</keyword>
<dbReference type="InterPro" id="IPR035965">
    <property type="entry name" value="PAS-like_dom_sf"/>
</dbReference>
<dbReference type="SMART" id="SM00387">
    <property type="entry name" value="HATPase_c"/>
    <property type="match status" value="1"/>
</dbReference>
<keyword evidence="6 15" id="KW-0597">Phosphoprotein</keyword>
<feature type="modified residue" description="4-aspartylphosphate" evidence="15">
    <location>
        <position position="641"/>
    </location>
</feature>
<dbReference type="InterPro" id="IPR003661">
    <property type="entry name" value="HisK_dim/P_dom"/>
</dbReference>
<dbReference type="CDD" id="cd00082">
    <property type="entry name" value="HisKA"/>
    <property type="match status" value="1"/>
</dbReference>
<evidence type="ECO:0000259" key="18">
    <source>
        <dbReference type="PROSITE" id="PS50894"/>
    </source>
</evidence>
<evidence type="ECO:0000256" key="13">
    <source>
        <dbReference type="ARBA" id="ARBA00023136"/>
    </source>
</evidence>
<dbReference type="InterPro" id="IPR005467">
    <property type="entry name" value="His_kinase_dom"/>
</dbReference>
<dbReference type="InterPro" id="IPR036641">
    <property type="entry name" value="HPT_dom_sf"/>
</dbReference>
<evidence type="ECO:0000256" key="4">
    <source>
        <dbReference type="ARBA" id="ARBA00022475"/>
    </source>
</evidence>
<dbReference type="Pfam" id="PF02518">
    <property type="entry name" value="HATPase_c"/>
    <property type="match status" value="1"/>
</dbReference>
<keyword evidence="20" id="KW-1185">Reference proteome</keyword>
<dbReference type="SUPFAM" id="SSF47226">
    <property type="entry name" value="Histidine-containing phosphotransfer domain, HPT domain"/>
    <property type="match status" value="1"/>
</dbReference>
<evidence type="ECO:0000256" key="8">
    <source>
        <dbReference type="ARBA" id="ARBA00022692"/>
    </source>
</evidence>
<dbReference type="CDD" id="cd16922">
    <property type="entry name" value="HATPase_EvgS-ArcB-TorS-like"/>
    <property type="match status" value="1"/>
</dbReference>
<dbReference type="Proteomes" id="UP001596364">
    <property type="component" value="Unassembled WGS sequence"/>
</dbReference>
<keyword evidence="13" id="KW-0472">Membrane</keyword>
<keyword evidence="5" id="KW-0997">Cell inner membrane</keyword>
<dbReference type="SUPFAM" id="SSF47384">
    <property type="entry name" value="Homodimeric domain of signal transducing histidine kinase"/>
    <property type="match status" value="1"/>
</dbReference>
<keyword evidence="7" id="KW-0808">Transferase</keyword>
<proteinExistence type="predicted"/>
<evidence type="ECO:0000256" key="15">
    <source>
        <dbReference type="PROSITE-ProRule" id="PRU00169"/>
    </source>
</evidence>
<dbReference type="InterPro" id="IPR036890">
    <property type="entry name" value="HATPase_C_sf"/>
</dbReference>
<dbReference type="InterPro" id="IPR001789">
    <property type="entry name" value="Sig_transdc_resp-reg_receiver"/>
</dbReference>
<dbReference type="Gene3D" id="3.40.50.2300">
    <property type="match status" value="1"/>
</dbReference>
<comment type="caution">
    <text evidence="19">The sequence shown here is derived from an EMBL/GenBank/DDBJ whole genome shotgun (WGS) entry which is preliminary data.</text>
</comment>
<dbReference type="Gene3D" id="3.30.565.10">
    <property type="entry name" value="Histidine kinase-like ATPase, C-terminal domain"/>
    <property type="match status" value="1"/>
</dbReference>
<dbReference type="InterPro" id="IPR036097">
    <property type="entry name" value="HisK_dim/P_sf"/>
</dbReference>
<evidence type="ECO:0000256" key="10">
    <source>
        <dbReference type="ARBA" id="ARBA00022840"/>
    </source>
</evidence>
<dbReference type="EC" id="2.7.13.3" evidence="3"/>
<dbReference type="Gene3D" id="1.10.287.130">
    <property type="match status" value="1"/>
</dbReference>
<evidence type="ECO:0000256" key="3">
    <source>
        <dbReference type="ARBA" id="ARBA00012438"/>
    </source>
</evidence>
<dbReference type="PROSITE" id="PS50894">
    <property type="entry name" value="HPT"/>
    <property type="match status" value="1"/>
</dbReference>